<dbReference type="Proteomes" id="UP001196413">
    <property type="component" value="Unassembled WGS sequence"/>
</dbReference>
<proteinExistence type="predicted"/>
<evidence type="ECO:0000313" key="1">
    <source>
        <dbReference type="EMBL" id="KAJ1366834.1"/>
    </source>
</evidence>
<comment type="caution">
    <text evidence="1">The sequence shown here is derived from an EMBL/GenBank/DDBJ whole genome shotgun (WGS) entry which is preliminary data.</text>
</comment>
<reference evidence="1" key="1">
    <citation type="submission" date="2021-06" db="EMBL/GenBank/DDBJ databases">
        <title>Parelaphostrongylus tenuis whole genome reference sequence.</title>
        <authorList>
            <person name="Garwood T.J."/>
            <person name="Larsen P.A."/>
            <person name="Fountain-Jones N.M."/>
            <person name="Garbe J.R."/>
            <person name="Macchietto M.G."/>
            <person name="Kania S.A."/>
            <person name="Gerhold R.W."/>
            <person name="Richards J.E."/>
            <person name="Wolf T.M."/>
        </authorList>
    </citation>
    <scope>NUCLEOTIDE SEQUENCE</scope>
    <source>
        <strain evidence="1">MNPRO001-30</strain>
        <tissue evidence="1">Meninges</tissue>
    </source>
</reference>
<accession>A0AAD5QZN2</accession>
<protein>
    <submittedName>
        <fullName evidence="1">Uncharacterized protein</fullName>
    </submittedName>
</protein>
<keyword evidence="2" id="KW-1185">Reference proteome</keyword>
<dbReference type="EMBL" id="JAHQIW010005677">
    <property type="protein sequence ID" value="KAJ1366834.1"/>
    <property type="molecule type" value="Genomic_DNA"/>
</dbReference>
<dbReference type="AlphaFoldDB" id="A0AAD5QZN2"/>
<organism evidence="1 2">
    <name type="scientific">Parelaphostrongylus tenuis</name>
    <name type="common">Meningeal worm</name>
    <dbReference type="NCBI Taxonomy" id="148309"/>
    <lineage>
        <taxon>Eukaryota</taxon>
        <taxon>Metazoa</taxon>
        <taxon>Ecdysozoa</taxon>
        <taxon>Nematoda</taxon>
        <taxon>Chromadorea</taxon>
        <taxon>Rhabditida</taxon>
        <taxon>Rhabditina</taxon>
        <taxon>Rhabditomorpha</taxon>
        <taxon>Strongyloidea</taxon>
        <taxon>Metastrongylidae</taxon>
        <taxon>Parelaphostrongylus</taxon>
    </lineage>
</organism>
<evidence type="ECO:0000313" key="2">
    <source>
        <dbReference type="Proteomes" id="UP001196413"/>
    </source>
</evidence>
<gene>
    <name evidence="1" type="ORF">KIN20_027610</name>
</gene>
<name>A0AAD5QZN2_PARTN</name>
<sequence length="131" mass="14984">MNGPRIRKHPLYCHLLKARQVFKAHRARLSRISRSLRAVHARCLATECAKGKYYGKQMDRRWDDTNIEEMEQFSALCLFIDKKEATLTTTAHGSSMDPATGKFEANVKGLKLSLYTSTDQKLVPPKKYSPQ</sequence>